<evidence type="ECO:0000313" key="1">
    <source>
        <dbReference type="EMBL" id="ERI84714.1"/>
    </source>
</evidence>
<dbReference type="EMBL" id="AWSV01000116">
    <property type="protein sequence ID" value="ERI84714.1"/>
    <property type="molecule type" value="Genomic_DNA"/>
</dbReference>
<sequence length="42" mass="5219">MRKYTFISYIFSVNNCFFSLHLHQSKLEQINDELFFFCLYQC</sequence>
<comment type="caution">
    <text evidence="1">The sequence shown here is derived from an EMBL/GenBank/DDBJ whole genome shotgun (WGS) entry which is preliminary data.</text>
</comment>
<protein>
    <submittedName>
        <fullName evidence="1">Uncharacterized protein</fullName>
    </submittedName>
</protein>
<dbReference type="AlphaFoldDB" id="U2C2Q8"/>
<dbReference type="Proteomes" id="UP000016496">
    <property type="component" value="Unassembled WGS sequence"/>
</dbReference>
<gene>
    <name evidence="1" type="ORF">HMPREF1981_02190</name>
</gene>
<proteinExistence type="predicted"/>
<name>U2C2Q8_9BACE</name>
<accession>U2C2Q8</accession>
<organism evidence="1 2">
    <name type="scientific">Bacteroides pyogenes F0041</name>
    <dbReference type="NCBI Taxonomy" id="1321819"/>
    <lineage>
        <taxon>Bacteria</taxon>
        <taxon>Pseudomonadati</taxon>
        <taxon>Bacteroidota</taxon>
        <taxon>Bacteroidia</taxon>
        <taxon>Bacteroidales</taxon>
        <taxon>Bacteroidaceae</taxon>
        <taxon>Bacteroides</taxon>
    </lineage>
</organism>
<reference evidence="1 2" key="1">
    <citation type="submission" date="2013-08" db="EMBL/GenBank/DDBJ databases">
        <authorList>
            <person name="Weinstock G."/>
            <person name="Sodergren E."/>
            <person name="Wylie T."/>
            <person name="Fulton L."/>
            <person name="Fulton R."/>
            <person name="Fronick C."/>
            <person name="O'Laughlin M."/>
            <person name="Godfrey J."/>
            <person name="Miner T."/>
            <person name="Herter B."/>
            <person name="Appelbaum E."/>
            <person name="Cordes M."/>
            <person name="Lek S."/>
            <person name="Wollam A."/>
            <person name="Pepin K.H."/>
            <person name="Palsikar V.B."/>
            <person name="Mitreva M."/>
            <person name="Wilson R.K."/>
        </authorList>
    </citation>
    <scope>NUCLEOTIDE SEQUENCE [LARGE SCALE GENOMIC DNA]</scope>
    <source>
        <strain evidence="1 2">F0041</strain>
    </source>
</reference>
<evidence type="ECO:0000313" key="2">
    <source>
        <dbReference type="Proteomes" id="UP000016496"/>
    </source>
</evidence>
<dbReference type="HOGENOM" id="CLU_3247485_0_0_10"/>